<evidence type="ECO:0000313" key="1">
    <source>
        <dbReference type="EMBL" id="KAH9474960.1"/>
    </source>
</evidence>
<comment type="caution">
    <text evidence="1">The sequence shown here is derived from an EMBL/GenBank/DDBJ whole genome shotgun (WGS) entry which is preliminary data.</text>
</comment>
<reference evidence="1" key="1">
    <citation type="submission" date="2021-10" db="EMBL/GenBank/DDBJ databases">
        <title>Psilocybe cubensis genome.</title>
        <authorList>
            <person name="Mckernan K.J."/>
            <person name="Crawford S."/>
            <person name="Trippe A."/>
            <person name="Kane L.T."/>
            <person name="Mclaughlin S."/>
        </authorList>
    </citation>
    <scope>NUCLEOTIDE SEQUENCE</scope>
    <source>
        <strain evidence="1">MGC-MH-2018</strain>
    </source>
</reference>
<name>A0ACB8GHN3_PSICU</name>
<sequence>MGGLALSEAQVKKDLAEKEAEFLAQGGSFPHATTSSIFIALGLELEEAQRRVRRLAKGVGPQSTIRQAGSLTEQRNVLATRIRAWEQLLPMSNSLASIRQILIIKSRMIDFKNKNIRGQRDGTQLTTIIDRVHVRARFAASKYRSARVAHLALAGEGDWENTYQVLEDKDVRGYQDPDQLRPHVGRRGIYEDGHKPSNIEVDEDDSIDLVNQQRNRRDGTGQTRRTLSWIWTVTVGVRTEEDHDNILRVEWAKSRARVMRAKEEVLLLKEEMRRMLMFLKHRSAWWVERQSALPGTRKDLAEGISAFAKSQAEIQTSLANHFQRLWAAPFSDKITENDDDDDNDDEGDEVDQVDQVPPDEDEEEEFENETEEPL</sequence>
<dbReference type="EMBL" id="JAFIQS020000012">
    <property type="protein sequence ID" value="KAH9474960.1"/>
    <property type="molecule type" value="Genomic_DNA"/>
</dbReference>
<organism evidence="1 2">
    <name type="scientific">Psilocybe cubensis</name>
    <name type="common">Psychedelic mushroom</name>
    <name type="synonym">Stropharia cubensis</name>
    <dbReference type="NCBI Taxonomy" id="181762"/>
    <lineage>
        <taxon>Eukaryota</taxon>
        <taxon>Fungi</taxon>
        <taxon>Dikarya</taxon>
        <taxon>Basidiomycota</taxon>
        <taxon>Agaricomycotina</taxon>
        <taxon>Agaricomycetes</taxon>
        <taxon>Agaricomycetidae</taxon>
        <taxon>Agaricales</taxon>
        <taxon>Agaricineae</taxon>
        <taxon>Strophariaceae</taxon>
        <taxon>Psilocybe</taxon>
    </lineage>
</organism>
<keyword evidence="2" id="KW-1185">Reference proteome</keyword>
<accession>A0ACB8GHN3</accession>
<protein>
    <submittedName>
        <fullName evidence="1">Uncharacterized protein</fullName>
    </submittedName>
</protein>
<proteinExistence type="predicted"/>
<evidence type="ECO:0000313" key="2">
    <source>
        <dbReference type="Proteomes" id="UP000664032"/>
    </source>
</evidence>
<dbReference type="Proteomes" id="UP000664032">
    <property type="component" value="Unassembled WGS sequence"/>
</dbReference>
<gene>
    <name evidence="1" type="ORF">JR316_0012059</name>
</gene>